<dbReference type="GO" id="GO:0009100">
    <property type="term" value="P:glycoprotein metabolic process"/>
    <property type="evidence" value="ECO:0007669"/>
    <property type="project" value="UniProtKB-ARBA"/>
</dbReference>
<organism evidence="6">
    <name type="scientific">Aspergillus fumigatus</name>
    <name type="common">Neosartorya fumigata</name>
    <dbReference type="NCBI Taxonomy" id="746128"/>
    <lineage>
        <taxon>Eukaryota</taxon>
        <taxon>Fungi</taxon>
        <taxon>Dikarya</taxon>
        <taxon>Ascomycota</taxon>
        <taxon>Pezizomycotina</taxon>
        <taxon>Eurotiomycetes</taxon>
        <taxon>Eurotiomycetidae</taxon>
        <taxon>Eurotiales</taxon>
        <taxon>Aspergillaceae</taxon>
        <taxon>Aspergillus</taxon>
        <taxon>Aspergillus subgen. Fumigati</taxon>
    </lineage>
</organism>
<dbReference type="EMBL" id="BX649606">
    <property type="protein sequence ID" value="CAF31981.1"/>
    <property type="molecule type" value="Genomic_DNA"/>
</dbReference>
<accession>Q6MYM2</accession>
<evidence type="ECO:0000256" key="4">
    <source>
        <dbReference type="ARBA" id="ARBA00023136"/>
    </source>
</evidence>
<proteinExistence type="predicted"/>
<evidence type="ECO:0000259" key="5">
    <source>
        <dbReference type="Pfam" id="PF04991"/>
    </source>
</evidence>
<dbReference type="PANTHER" id="PTHR15407:SF28">
    <property type="entry name" value="RIBITOL-5-PHOSPHATE TRANSFERASE FKTN"/>
    <property type="match status" value="1"/>
</dbReference>
<keyword evidence="3" id="KW-1133">Transmembrane helix</keyword>
<name>Q6MYM2_ASPFM</name>
<evidence type="ECO:0000256" key="1">
    <source>
        <dbReference type="ARBA" id="ARBA00004167"/>
    </source>
</evidence>
<feature type="domain" description="LicD/FKTN/FKRP nucleotidyltransferase" evidence="5">
    <location>
        <begin position="170"/>
        <end position="276"/>
    </location>
</feature>
<protein>
    <submittedName>
        <fullName evidence="6">Possible mannosylphosphorylation protein mnn4 protein</fullName>
    </submittedName>
</protein>
<gene>
    <name evidence="6" type="primary">mnn4</name>
    <name evidence="6" type="ORF">AfA5C5.055</name>
</gene>
<keyword evidence="4" id="KW-0472">Membrane</keyword>
<feature type="domain" description="LicD/FKTN/FKRP nucleotidyltransferase" evidence="5">
    <location>
        <begin position="285"/>
        <end position="322"/>
    </location>
</feature>
<dbReference type="InterPro" id="IPR007074">
    <property type="entry name" value="LicD/FKTN/FKRP_NTP_transf"/>
</dbReference>
<evidence type="ECO:0000313" key="6">
    <source>
        <dbReference type="EMBL" id="CAF31981.1"/>
    </source>
</evidence>
<sequence length="349" mass="40322">MLPTFYSNYLFSDLTSSRLAITTSSIYSQSNRCIFSIRVKVILGHSLSSNPARIPTIQDANRDVTSAGPRYAFLTTLILNMIPRILRLIVLAIWSAEAVASPVRSSDQDHSNVNHGKILTHEPEYDPLWEKYGLNKSQEFKYFHEPEPVPDKERSETMTHMIRAYLNFFNERGLETWIAHGTLLGWWWNGKVLPWDWDIDTQVLDTTLLRLADQFNQTVVHYTAADSSVERSYLLDVNPWARQRERGQGLNIIDARWIDRRTGLYIDITGLSRLEPEKPSLWQDKNDHKYQTGDIYPLRKTTFEGVPAKIPFDYDSVLIKEYTQEALTSTKFHKYVSSGIFLTLNLVTN</sequence>
<dbReference type="PANTHER" id="PTHR15407">
    <property type="entry name" value="FUKUTIN-RELATED"/>
    <property type="match status" value="1"/>
</dbReference>
<dbReference type="AlphaFoldDB" id="Q6MYM2"/>
<reference evidence="6" key="1">
    <citation type="journal article" date="2004" name="Fungal Genet. Biol.">
        <title>Insight into the genome of Aspergillus fumigatus: analysis of a 922 kb region encompassing the nitrate assimilation gene cluster.</title>
        <authorList>
            <person name="Pain A."/>
            <person name="Woodward J."/>
            <person name="Quail M.A."/>
            <person name="Anderson M.J."/>
            <person name="Clark R."/>
            <person name="Collins M."/>
            <person name="Fosker N."/>
            <person name="Fraser A."/>
            <person name="Harris D."/>
            <person name="Larke N."/>
            <person name="Murphy L."/>
            <person name="Humphray S."/>
            <person name="O'Neil S."/>
            <person name="Pertea M."/>
            <person name="Price C."/>
            <person name="Rabbinowitsch E."/>
            <person name="Rajandream M-A."/>
            <person name="Salzberg S."/>
            <person name="Saunders D."/>
            <person name="Seegar K."/>
            <person name="Sharp S."/>
            <person name="Warren T."/>
            <person name="Denning D.W."/>
            <person name="Barrell B."/>
            <person name="Hall N."/>
        </authorList>
    </citation>
    <scope>NUCLEOTIDE SEQUENCE</scope>
</reference>
<dbReference type="GO" id="GO:0016020">
    <property type="term" value="C:membrane"/>
    <property type="evidence" value="ECO:0007669"/>
    <property type="project" value="UniProtKB-SubCell"/>
</dbReference>
<evidence type="ECO:0000256" key="3">
    <source>
        <dbReference type="ARBA" id="ARBA00022989"/>
    </source>
</evidence>
<keyword evidence="2" id="KW-0812">Transmembrane</keyword>
<comment type="subcellular location">
    <subcellularLocation>
        <location evidence="1">Membrane</location>
        <topology evidence="1">Single-pass membrane protein</topology>
    </subcellularLocation>
</comment>
<dbReference type="Pfam" id="PF04991">
    <property type="entry name" value="LicD"/>
    <property type="match status" value="2"/>
</dbReference>
<evidence type="ECO:0000256" key="2">
    <source>
        <dbReference type="ARBA" id="ARBA00022692"/>
    </source>
</evidence>
<dbReference type="InterPro" id="IPR009644">
    <property type="entry name" value="FKTN/MNN4/W02B3.4-1"/>
</dbReference>